<dbReference type="Gene3D" id="1.10.287.130">
    <property type="match status" value="1"/>
</dbReference>
<evidence type="ECO:0000256" key="6">
    <source>
        <dbReference type="ARBA" id="ARBA00023015"/>
    </source>
</evidence>
<organism evidence="14 15">
    <name type="scientific">Flammeovirga agarivorans</name>
    <dbReference type="NCBI Taxonomy" id="2726742"/>
    <lineage>
        <taxon>Bacteria</taxon>
        <taxon>Pseudomonadati</taxon>
        <taxon>Bacteroidota</taxon>
        <taxon>Cytophagia</taxon>
        <taxon>Cytophagales</taxon>
        <taxon>Flammeovirgaceae</taxon>
        <taxon>Flammeovirga</taxon>
    </lineage>
</organism>
<dbReference type="EC" id="2.7.13.3" evidence="2"/>
<dbReference type="Pfam" id="PF12833">
    <property type="entry name" value="HTH_18"/>
    <property type="match status" value="1"/>
</dbReference>
<keyword evidence="10" id="KW-0732">Signal</keyword>
<keyword evidence="7" id="KW-0238">DNA-binding</keyword>
<dbReference type="InterPro" id="IPR003661">
    <property type="entry name" value="HisK_dim/P_dom"/>
</dbReference>
<dbReference type="SUPFAM" id="SSF50998">
    <property type="entry name" value="Quinoprotein alcohol dehydrogenase-like"/>
    <property type="match status" value="1"/>
</dbReference>
<dbReference type="Gene3D" id="3.30.565.10">
    <property type="entry name" value="Histidine kinase-like ATPase, C-terminal domain"/>
    <property type="match status" value="1"/>
</dbReference>
<evidence type="ECO:0000256" key="2">
    <source>
        <dbReference type="ARBA" id="ARBA00012438"/>
    </source>
</evidence>
<dbReference type="PANTHER" id="PTHR43547:SF2">
    <property type="entry name" value="HYBRID SIGNAL TRANSDUCTION HISTIDINE KINASE C"/>
    <property type="match status" value="1"/>
</dbReference>
<evidence type="ECO:0000256" key="9">
    <source>
        <dbReference type="PROSITE-ProRule" id="PRU00169"/>
    </source>
</evidence>
<feature type="chain" id="PRO_5031450313" description="histidine kinase" evidence="10">
    <location>
        <begin position="22"/>
        <end position="1297"/>
    </location>
</feature>
<dbReference type="SMART" id="SM00388">
    <property type="entry name" value="HisKA"/>
    <property type="match status" value="1"/>
</dbReference>
<evidence type="ECO:0000259" key="12">
    <source>
        <dbReference type="PROSITE" id="PS50109"/>
    </source>
</evidence>
<keyword evidence="15" id="KW-1185">Reference proteome</keyword>
<evidence type="ECO:0000256" key="1">
    <source>
        <dbReference type="ARBA" id="ARBA00000085"/>
    </source>
</evidence>
<dbReference type="GO" id="GO:0043565">
    <property type="term" value="F:sequence-specific DNA binding"/>
    <property type="evidence" value="ECO:0007669"/>
    <property type="project" value="InterPro"/>
</dbReference>
<dbReference type="SUPFAM" id="SSF46689">
    <property type="entry name" value="Homeodomain-like"/>
    <property type="match status" value="1"/>
</dbReference>
<comment type="caution">
    <text evidence="14">The sequence shown here is derived from an EMBL/GenBank/DDBJ whole genome shotgun (WGS) entry which is preliminary data.</text>
</comment>
<sequence>MKLKRILLTTLLILIYQLSFAQWEENLQFDNFNVENGLSSHIVYSMVNDNNDFTWIITPNSVQRFDGAQFKNYTITKASGKSIHYYKNNSGLYLDKQNTLWTHNQFGVFKYDPKIDQFIEFKIKGLLNEKAFISIKEHDGYYYFISWQMLVRWNPKTNNFKKIFLKKRIADACDYGAQGLLIASPDGLQLIKDNEVKDFHLYGINLKGAGITTLYKGTDNSIWIGTYNKGIFLIKNNKIQHIKPDIDYKISSFTSYKNKILAGTDGYGIIVFDMDGHEDSNSSLKTLLGMPINKINIDQHQRFWVGSYGRGLFLHNPHKPYLRKINIHPDAYTAANHGYSSYRDSRKRLLLGTNKGLVIKDKNGKKRFLRPQHFIKKLSKNESFVINNIIEDRHHNFWVSSYGFGLFYLDGKNFKVLKSIKKFNIDGKEFSSKFIVQIELYGDKLWFKLIKGLVFEMDTKENSLKQIPIRSVSYIQYDEKHSCLLISNHDGIVMLKNDKITALVRMNNVSETDMVAIDENTFLLGSESQSLLIFDFNKKTVVPLDQGENNVLPSHVKQIIKNGFNEYIVIGDNGLFTFNYNNGKAEDIQEILVKFEAHQRASCLNNNSIILGSYDGFYQFPLNFKDAYSRNSQIIFDDLIVDDKIMVPSDEDDAILKDNINRTESIVLSPPHKGFSLNVVSPEYGNDALLYNWRLVGLEENFISKTSSQKISYQNLPYGTYTLEVQMFSSRKMKKLATRTLQVEVKPPFWNTTWAKVVYFIFVAFLLWMMYKSYYDYLQQKNLKARNAVFAEIAHELRTPLTLMQGPLQKLEQETNLDDAASRLLNMIRSNLDRLNKRITQLLDYERINQVNEELYVKEFDFLKMVQTLIRDYEPMLQKKKIHIGITTSLKELPVKLDFDKVEKIIYNLISNAIKYSKEGDNIKISLTHTGEHLNFSIEDHGIGIPKGNQKHIFKRFYRAENVMKNQKIGSGIGLVLSYKYTAMMNGKLYFESEENKQTTFFLELPIKVEGLMSDTVPSAISHYGEEFSEKEKQKYDYRIAVAEDNEELRNFIQSSLSDSFQIDTFENGKVCYDALLENDYDLVLSDVMMPEMNGYELCDKIKDNIETSHLPIILLTALNASMYKAEGYMHGADHYVIKPFDIRMLKYRIISLIENRKALSTFYQNKIQDGIVITKIHAKADSLDSKFLDELDGLIEKNLMNANYNVSEICKDIGMSRPVLYRKLKALTKLSPKEYIQAKRLTHAKKLLIETNESISTIAYESGYSDPKYFSTVFKKQFGMSPSDFLKLPKENTTAE</sequence>
<evidence type="ECO:0000313" key="15">
    <source>
        <dbReference type="Proteomes" id="UP000585050"/>
    </source>
</evidence>
<comment type="catalytic activity">
    <reaction evidence="1">
        <text>ATP + protein L-histidine = ADP + protein N-phospho-L-histidine.</text>
        <dbReference type="EC" id="2.7.13.3"/>
    </reaction>
</comment>
<dbReference type="SUPFAM" id="SSF55874">
    <property type="entry name" value="ATPase domain of HSP90 chaperone/DNA topoisomerase II/histidine kinase"/>
    <property type="match status" value="1"/>
</dbReference>
<dbReference type="RefSeq" id="WP_168881813.1">
    <property type="nucleotide sequence ID" value="NZ_JABAIL010000002.1"/>
</dbReference>
<dbReference type="GO" id="GO:0003700">
    <property type="term" value="F:DNA-binding transcription factor activity"/>
    <property type="evidence" value="ECO:0007669"/>
    <property type="project" value="InterPro"/>
</dbReference>
<dbReference type="InterPro" id="IPR018062">
    <property type="entry name" value="HTH_AraC-typ_CS"/>
</dbReference>
<dbReference type="Gene3D" id="1.10.10.60">
    <property type="entry name" value="Homeodomain-like"/>
    <property type="match status" value="2"/>
</dbReference>
<evidence type="ECO:0000256" key="7">
    <source>
        <dbReference type="ARBA" id="ARBA00023125"/>
    </source>
</evidence>
<dbReference type="GO" id="GO:0000155">
    <property type="term" value="F:phosphorelay sensor kinase activity"/>
    <property type="evidence" value="ECO:0007669"/>
    <property type="project" value="InterPro"/>
</dbReference>
<dbReference type="InterPro" id="IPR011006">
    <property type="entry name" value="CheY-like_superfamily"/>
</dbReference>
<dbReference type="InterPro" id="IPR004358">
    <property type="entry name" value="Sig_transdc_His_kin-like_C"/>
</dbReference>
<dbReference type="Gene3D" id="3.40.50.2300">
    <property type="match status" value="1"/>
</dbReference>
<dbReference type="Gene3D" id="2.60.40.10">
    <property type="entry name" value="Immunoglobulins"/>
    <property type="match status" value="1"/>
</dbReference>
<dbReference type="InterPro" id="IPR011123">
    <property type="entry name" value="Y_Y_Y"/>
</dbReference>
<dbReference type="InterPro" id="IPR013783">
    <property type="entry name" value="Ig-like_fold"/>
</dbReference>
<reference evidence="14 15" key="1">
    <citation type="submission" date="2020-04" db="EMBL/GenBank/DDBJ databases">
        <title>Flammeovirga sp. SR4, a novel species isolated from seawater.</title>
        <authorList>
            <person name="Wang X."/>
        </authorList>
    </citation>
    <scope>NUCLEOTIDE SEQUENCE [LARGE SCALE GENOMIC DNA]</scope>
    <source>
        <strain evidence="14 15">SR4</strain>
    </source>
</reference>
<dbReference type="PROSITE" id="PS00041">
    <property type="entry name" value="HTH_ARAC_FAMILY_1"/>
    <property type="match status" value="1"/>
</dbReference>
<dbReference type="EMBL" id="JABAIL010000002">
    <property type="protein sequence ID" value="NLR91113.1"/>
    <property type="molecule type" value="Genomic_DNA"/>
</dbReference>
<dbReference type="PRINTS" id="PR00344">
    <property type="entry name" value="BCTRLSENSOR"/>
</dbReference>
<dbReference type="PROSITE" id="PS50109">
    <property type="entry name" value="HIS_KIN"/>
    <property type="match status" value="1"/>
</dbReference>
<feature type="signal peptide" evidence="10">
    <location>
        <begin position="1"/>
        <end position="21"/>
    </location>
</feature>
<evidence type="ECO:0000259" key="11">
    <source>
        <dbReference type="PROSITE" id="PS01124"/>
    </source>
</evidence>
<evidence type="ECO:0000313" key="14">
    <source>
        <dbReference type="EMBL" id="NLR91113.1"/>
    </source>
</evidence>
<feature type="domain" description="Response regulatory" evidence="13">
    <location>
        <begin position="1039"/>
        <end position="1154"/>
    </location>
</feature>
<dbReference type="Pfam" id="PF07495">
    <property type="entry name" value="Y_Y_Y"/>
    <property type="match status" value="1"/>
</dbReference>
<dbReference type="PROSITE" id="PS50110">
    <property type="entry name" value="RESPONSE_REGULATORY"/>
    <property type="match status" value="1"/>
</dbReference>
<dbReference type="InterPro" id="IPR011047">
    <property type="entry name" value="Quinoprotein_ADH-like_sf"/>
</dbReference>
<proteinExistence type="predicted"/>
<dbReference type="Proteomes" id="UP000585050">
    <property type="component" value="Unassembled WGS sequence"/>
</dbReference>
<feature type="modified residue" description="4-aspartylphosphate" evidence="9">
    <location>
        <position position="1087"/>
    </location>
</feature>
<dbReference type="SUPFAM" id="SSF52172">
    <property type="entry name" value="CheY-like"/>
    <property type="match status" value="1"/>
</dbReference>
<dbReference type="Gene3D" id="2.130.10.10">
    <property type="entry name" value="YVTN repeat-like/Quinoprotein amine dehydrogenase"/>
    <property type="match status" value="2"/>
</dbReference>
<keyword evidence="8" id="KW-0804">Transcription</keyword>
<accession>A0A7X8XV97</accession>
<dbReference type="InterPro" id="IPR036097">
    <property type="entry name" value="HisK_dim/P_sf"/>
</dbReference>
<dbReference type="InterPro" id="IPR018060">
    <property type="entry name" value="HTH_AraC"/>
</dbReference>
<keyword evidence="3 9" id="KW-0597">Phosphoprotein</keyword>
<feature type="domain" description="HTH araC/xylS-type" evidence="11">
    <location>
        <begin position="1190"/>
        <end position="1289"/>
    </location>
</feature>
<dbReference type="FunFam" id="3.30.565.10:FF:000006">
    <property type="entry name" value="Sensor histidine kinase WalK"/>
    <property type="match status" value="1"/>
</dbReference>
<dbReference type="PANTHER" id="PTHR43547">
    <property type="entry name" value="TWO-COMPONENT HISTIDINE KINASE"/>
    <property type="match status" value="1"/>
</dbReference>
<dbReference type="Pfam" id="PF00512">
    <property type="entry name" value="HisKA"/>
    <property type="match status" value="1"/>
</dbReference>
<keyword evidence="4" id="KW-0808">Transferase</keyword>
<dbReference type="SMART" id="SM00387">
    <property type="entry name" value="HATPase_c"/>
    <property type="match status" value="1"/>
</dbReference>
<evidence type="ECO:0000256" key="8">
    <source>
        <dbReference type="ARBA" id="ARBA00023163"/>
    </source>
</evidence>
<dbReference type="CDD" id="cd00082">
    <property type="entry name" value="HisKA"/>
    <property type="match status" value="1"/>
</dbReference>
<evidence type="ECO:0000256" key="3">
    <source>
        <dbReference type="ARBA" id="ARBA00022553"/>
    </source>
</evidence>
<dbReference type="InterPro" id="IPR036890">
    <property type="entry name" value="HATPase_C_sf"/>
</dbReference>
<dbReference type="CDD" id="cd00075">
    <property type="entry name" value="HATPase"/>
    <property type="match status" value="1"/>
</dbReference>
<dbReference type="Pfam" id="PF02518">
    <property type="entry name" value="HATPase_c"/>
    <property type="match status" value="1"/>
</dbReference>
<dbReference type="Pfam" id="PF00072">
    <property type="entry name" value="Response_reg"/>
    <property type="match status" value="1"/>
</dbReference>
<evidence type="ECO:0000256" key="5">
    <source>
        <dbReference type="ARBA" id="ARBA00022777"/>
    </source>
</evidence>
<dbReference type="SUPFAM" id="SSF47384">
    <property type="entry name" value="Homodimeric domain of signal transducing histidine kinase"/>
    <property type="match status" value="1"/>
</dbReference>
<evidence type="ECO:0000256" key="10">
    <source>
        <dbReference type="SAM" id="SignalP"/>
    </source>
</evidence>
<protein>
    <recommendedName>
        <fullName evidence="2">histidine kinase</fullName>
        <ecNumber evidence="2">2.7.13.3</ecNumber>
    </recommendedName>
</protein>
<keyword evidence="6" id="KW-0805">Transcription regulation</keyword>
<dbReference type="InterPro" id="IPR005467">
    <property type="entry name" value="His_kinase_dom"/>
</dbReference>
<dbReference type="CDD" id="cd17574">
    <property type="entry name" value="REC_OmpR"/>
    <property type="match status" value="1"/>
</dbReference>
<dbReference type="SMART" id="SM00448">
    <property type="entry name" value="REC"/>
    <property type="match status" value="1"/>
</dbReference>
<evidence type="ECO:0000259" key="13">
    <source>
        <dbReference type="PROSITE" id="PS50110"/>
    </source>
</evidence>
<dbReference type="SMART" id="SM00342">
    <property type="entry name" value="HTH_ARAC"/>
    <property type="match status" value="1"/>
</dbReference>
<dbReference type="InterPro" id="IPR001789">
    <property type="entry name" value="Sig_transdc_resp-reg_receiver"/>
</dbReference>
<gene>
    <name evidence="14" type="ORF">HGP29_07840</name>
</gene>
<name>A0A7X8XV97_9BACT</name>
<feature type="domain" description="Histidine kinase" evidence="12">
    <location>
        <begin position="792"/>
        <end position="1009"/>
    </location>
</feature>
<dbReference type="InterPro" id="IPR003594">
    <property type="entry name" value="HATPase_dom"/>
</dbReference>
<evidence type="ECO:0000256" key="4">
    <source>
        <dbReference type="ARBA" id="ARBA00022679"/>
    </source>
</evidence>
<dbReference type="InterPro" id="IPR015943">
    <property type="entry name" value="WD40/YVTN_repeat-like_dom_sf"/>
</dbReference>
<dbReference type="PROSITE" id="PS01124">
    <property type="entry name" value="HTH_ARAC_FAMILY_2"/>
    <property type="match status" value="1"/>
</dbReference>
<keyword evidence="5" id="KW-0418">Kinase</keyword>
<dbReference type="InterPro" id="IPR009057">
    <property type="entry name" value="Homeodomain-like_sf"/>
</dbReference>